<dbReference type="STRING" id="459525.SAMN04488137_4610"/>
<accession>A0A1H0BQ58</accession>
<reference evidence="2" key="1">
    <citation type="submission" date="2016-10" db="EMBL/GenBank/DDBJ databases">
        <authorList>
            <person name="Varghese N."/>
            <person name="Submissions S."/>
        </authorList>
    </citation>
    <scope>NUCLEOTIDE SEQUENCE [LARGE SCALE GENOMIC DNA]</scope>
    <source>
        <strain evidence="2">CGMCC 1.6854</strain>
    </source>
</reference>
<organism evidence="1 2">
    <name type="scientific">Fictibacillus solisalsi</name>
    <dbReference type="NCBI Taxonomy" id="459525"/>
    <lineage>
        <taxon>Bacteria</taxon>
        <taxon>Bacillati</taxon>
        <taxon>Bacillota</taxon>
        <taxon>Bacilli</taxon>
        <taxon>Bacillales</taxon>
        <taxon>Fictibacillaceae</taxon>
        <taxon>Fictibacillus</taxon>
    </lineage>
</organism>
<dbReference type="Proteomes" id="UP000199544">
    <property type="component" value="Unassembled WGS sequence"/>
</dbReference>
<evidence type="ECO:0000313" key="2">
    <source>
        <dbReference type="Proteomes" id="UP000199544"/>
    </source>
</evidence>
<proteinExistence type="predicted"/>
<keyword evidence="2" id="KW-1185">Reference proteome</keyword>
<dbReference type="AlphaFoldDB" id="A0A1H0BQ58"/>
<gene>
    <name evidence="1" type="ORF">SAMN04488137_4610</name>
</gene>
<evidence type="ECO:0000313" key="1">
    <source>
        <dbReference type="EMBL" id="SDN47770.1"/>
    </source>
</evidence>
<dbReference type="EMBL" id="FNHW01000005">
    <property type="protein sequence ID" value="SDN47770.1"/>
    <property type="molecule type" value="Genomic_DNA"/>
</dbReference>
<name>A0A1H0BQ58_9BACL</name>
<protein>
    <submittedName>
        <fullName evidence="1">Uncharacterized protein</fullName>
    </submittedName>
</protein>
<sequence length="67" mass="7900">MRLQLPYDEHIELIKTVQSHMKETYCIDLGLLATQDLINLIYSNIEYAVIEPLRKSDQILQEIKKLL</sequence>